<keyword evidence="2" id="KW-1185">Reference proteome</keyword>
<reference evidence="1 2" key="1">
    <citation type="submission" date="2017-07" db="EMBL/GenBank/DDBJ databases">
        <title>In vitro design and evaluation of phage cocktails against multidrug-resistant Aeromonas salmonicida.</title>
        <authorList>
            <person name="Chen L."/>
            <person name="Yuan S."/>
            <person name="Ma Y."/>
        </authorList>
    </citation>
    <scope>NUCLEOTIDE SEQUENCE [LARGE SCALE GENOMIC DNA]</scope>
</reference>
<dbReference type="KEGG" id="vg:55604394"/>
<organism evidence="1 2">
    <name type="scientific">Aeromonas phage AS-zj</name>
    <dbReference type="NCBI Taxonomy" id="2024208"/>
    <lineage>
        <taxon>Viruses</taxon>
        <taxon>Duplodnaviria</taxon>
        <taxon>Heunggongvirae</taxon>
        <taxon>Uroviricota</taxon>
        <taxon>Caudoviricetes</taxon>
        <taxon>Pantevenvirales</taxon>
        <taxon>Straboviridae</taxon>
        <taxon>Emmerichvirinae</taxon>
        <taxon>Ceceduovirus</taxon>
        <taxon>Ceceduovirus aszj</taxon>
    </lineage>
</organism>
<dbReference type="RefSeq" id="YP_009834327.1">
    <property type="nucleotide sequence ID" value="NC_048673.1"/>
</dbReference>
<dbReference type="InterPro" id="IPR027417">
    <property type="entry name" value="P-loop_NTPase"/>
</dbReference>
<proteinExistence type="predicted"/>
<name>A0A223LES1_9CAUD</name>
<sequence length="484" mass="55303">MGSLNVEILTSVPGSGKTKAILKHVGRSRKPTIIASISCQLSKQSYDFFTMTLGYDNAIILDTDNIKKRASVYDSIKESIGKYRVIFITHSALMNFPHFDLFEGHELYIDEVPDMVDLRQVQFKTNIDVVSRYCDIASNGRMTVVEKHRKTLEEIAMDGMHNLDVVSNSVFPLVKALLTDIPVIIKDSCAYFVEDMSTQSWELFTKITIACANFRETFTGVVLKEYAGWEFVESPLVSDLDFRNYKNTQRIEIIPMYDGNWSRYASDIEIGGETVYNKVKDIVYNVVGPVNYIYTTNSYRGPLNGGTKIPYNPHGMNNYMNFSTAVALFSYNPSPWQLELLKSLSYNQGLDVDHLTNAFLVSKYLEPAFQLCLRTDIRNNKSMSPVRLIVPDMRVAEYLKNKYLPDANIDCSLMIFAEKERKPRKKETTPRARKESFKSIFGLDNKEQSALSYYQKQIGRKLSVLEPTDIALVSDWISTRRKSK</sequence>
<accession>A0A223LES1</accession>
<dbReference type="EMBL" id="MF448340">
    <property type="protein sequence ID" value="ASU00525.1"/>
    <property type="molecule type" value="Genomic_DNA"/>
</dbReference>
<dbReference type="SUPFAM" id="SSF52540">
    <property type="entry name" value="P-loop containing nucleoside triphosphate hydrolases"/>
    <property type="match status" value="1"/>
</dbReference>
<dbReference type="Proteomes" id="UP000226092">
    <property type="component" value="Segment"/>
</dbReference>
<protein>
    <submittedName>
        <fullName evidence="1">Uncharacterized protein</fullName>
    </submittedName>
</protein>
<dbReference type="GeneID" id="55604394"/>
<evidence type="ECO:0000313" key="1">
    <source>
        <dbReference type="EMBL" id="ASU00525.1"/>
    </source>
</evidence>
<evidence type="ECO:0000313" key="2">
    <source>
        <dbReference type="Proteomes" id="UP000226092"/>
    </source>
</evidence>